<keyword evidence="3" id="KW-1185">Reference proteome</keyword>
<accession>A0A078A6W3</accession>
<dbReference type="InParanoid" id="A0A078A6W3"/>
<gene>
    <name evidence="2" type="primary">Contig3981.g4265</name>
    <name evidence="2" type="ORF">STYLEM_6964</name>
</gene>
<evidence type="ECO:0000313" key="3">
    <source>
        <dbReference type="Proteomes" id="UP000039865"/>
    </source>
</evidence>
<evidence type="ECO:0000313" key="2">
    <source>
        <dbReference type="EMBL" id="CDW77995.1"/>
    </source>
</evidence>
<protein>
    <submittedName>
        <fullName evidence="2">Uncharacterized protein</fullName>
    </submittedName>
</protein>
<dbReference type="EMBL" id="CCKQ01006673">
    <property type="protein sequence ID" value="CDW77995.1"/>
    <property type="molecule type" value="Genomic_DNA"/>
</dbReference>
<reference evidence="2 3" key="1">
    <citation type="submission" date="2014-06" db="EMBL/GenBank/DDBJ databases">
        <authorList>
            <person name="Swart Estienne"/>
        </authorList>
    </citation>
    <scope>NUCLEOTIDE SEQUENCE [LARGE SCALE GENOMIC DNA]</scope>
    <source>
        <strain evidence="2 3">130c</strain>
    </source>
</reference>
<feature type="signal peptide" evidence="1">
    <location>
        <begin position="1"/>
        <end position="22"/>
    </location>
</feature>
<sequence length="175" mass="18843">MKKQITRISFLIGLLGCSYVRGATIKSGQGFLQDQKNLAQTGAGCCVAEVLQFGGADSSVGELKQGSIQSNSAEVVVGVGSLEDTYHDHRCNDYHGKRYCDRTDECDASQGCGMRKKTIIIEGDIVYRDRIARVENGTANEWTEGCEEVSTNSKSSFATLEAPQACVEASVCPSE</sequence>
<name>A0A078A6W3_STYLE</name>
<evidence type="ECO:0000256" key="1">
    <source>
        <dbReference type="SAM" id="SignalP"/>
    </source>
</evidence>
<feature type="chain" id="PRO_5001729250" evidence="1">
    <location>
        <begin position="23"/>
        <end position="175"/>
    </location>
</feature>
<proteinExistence type="predicted"/>
<dbReference type="Proteomes" id="UP000039865">
    <property type="component" value="Unassembled WGS sequence"/>
</dbReference>
<organism evidence="2 3">
    <name type="scientific">Stylonychia lemnae</name>
    <name type="common">Ciliate</name>
    <dbReference type="NCBI Taxonomy" id="5949"/>
    <lineage>
        <taxon>Eukaryota</taxon>
        <taxon>Sar</taxon>
        <taxon>Alveolata</taxon>
        <taxon>Ciliophora</taxon>
        <taxon>Intramacronucleata</taxon>
        <taxon>Spirotrichea</taxon>
        <taxon>Stichotrichia</taxon>
        <taxon>Sporadotrichida</taxon>
        <taxon>Oxytrichidae</taxon>
        <taxon>Stylonychinae</taxon>
        <taxon>Stylonychia</taxon>
    </lineage>
</organism>
<keyword evidence="1" id="KW-0732">Signal</keyword>
<dbReference type="AlphaFoldDB" id="A0A078A6W3"/>